<name>A0A0U9HGB1_9FIRM</name>
<dbReference type="CDD" id="cd07036">
    <property type="entry name" value="TPP_PYR_E1-PDHc-beta_like"/>
    <property type="match status" value="1"/>
</dbReference>
<evidence type="ECO:0000256" key="3">
    <source>
        <dbReference type="ARBA" id="ARBA00023052"/>
    </source>
</evidence>
<evidence type="ECO:0000256" key="1">
    <source>
        <dbReference type="ARBA" id="ARBA00001964"/>
    </source>
</evidence>
<dbReference type="FunFam" id="3.40.50.920:FF:000001">
    <property type="entry name" value="Pyruvate dehydrogenase E1 beta subunit"/>
    <property type="match status" value="1"/>
</dbReference>
<proteinExistence type="predicted"/>
<reference evidence="5" key="1">
    <citation type="journal article" date="2016" name="Genome Announc.">
        <title>Draft Genome Sequence of the Syntrophic Lactate-Degrading Bacterium Tepidanaerobacter syntrophicus JLT.</title>
        <authorList>
            <person name="Matsuura N."/>
            <person name="Ohashi A."/>
            <person name="Tourlousse D.M."/>
            <person name="Sekiguchi Y."/>
        </authorList>
    </citation>
    <scope>NUCLEOTIDE SEQUENCE [LARGE SCALE GENOMIC DNA]</scope>
    <source>
        <strain evidence="5">JL</strain>
    </source>
</reference>
<keyword evidence="6" id="KW-1185">Reference proteome</keyword>
<evidence type="ECO:0000259" key="4">
    <source>
        <dbReference type="SMART" id="SM00861"/>
    </source>
</evidence>
<feature type="domain" description="Transketolase-like pyrimidine-binding" evidence="4">
    <location>
        <begin position="4"/>
        <end position="177"/>
    </location>
</feature>
<dbReference type="EMBL" id="DF977001">
    <property type="protein sequence ID" value="GAQ25163.1"/>
    <property type="molecule type" value="Genomic_DNA"/>
</dbReference>
<organism evidence="5">
    <name type="scientific">Tepidanaerobacter syntrophicus</name>
    <dbReference type="NCBI Taxonomy" id="224999"/>
    <lineage>
        <taxon>Bacteria</taxon>
        <taxon>Bacillati</taxon>
        <taxon>Bacillota</taxon>
        <taxon>Clostridia</taxon>
        <taxon>Thermosediminibacterales</taxon>
        <taxon>Tepidanaerobacteraceae</taxon>
        <taxon>Tepidanaerobacter</taxon>
    </lineage>
</organism>
<dbReference type="InterPro" id="IPR005475">
    <property type="entry name" value="Transketolase-like_Pyr-bd"/>
</dbReference>
<dbReference type="SUPFAM" id="SSF52922">
    <property type="entry name" value="TK C-terminal domain-like"/>
    <property type="match status" value="1"/>
</dbReference>
<evidence type="ECO:0000313" key="5">
    <source>
        <dbReference type="EMBL" id="GAQ25163.1"/>
    </source>
</evidence>
<dbReference type="Proteomes" id="UP000062160">
    <property type="component" value="Unassembled WGS sequence"/>
</dbReference>
<dbReference type="SMART" id="SM00861">
    <property type="entry name" value="Transket_pyr"/>
    <property type="match status" value="1"/>
</dbReference>
<accession>A0A0U9HGB1</accession>
<dbReference type="AlphaFoldDB" id="A0A0U9HGB1"/>
<dbReference type="Pfam" id="PF02779">
    <property type="entry name" value="Transket_pyr"/>
    <property type="match status" value="1"/>
</dbReference>
<keyword evidence="3" id="KW-0786">Thiamine pyrophosphate</keyword>
<evidence type="ECO:0000256" key="2">
    <source>
        <dbReference type="ARBA" id="ARBA00023002"/>
    </source>
</evidence>
<dbReference type="Gene3D" id="3.40.50.920">
    <property type="match status" value="1"/>
</dbReference>
<protein>
    <submittedName>
        <fullName evidence="5">Pyruvate dehydrogenase E1 component beta subunit</fullName>
    </submittedName>
</protein>
<keyword evidence="5" id="KW-0670">Pyruvate</keyword>
<dbReference type="SUPFAM" id="SSF52518">
    <property type="entry name" value="Thiamin diphosphate-binding fold (THDP-binding)"/>
    <property type="match status" value="1"/>
</dbReference>
<dbReference type="GO" id="GO:0016491">
    <property type="term" value="F:oxidoreductase activity"/>
    <property type="evidence" value="ECO:0007669"/>
    <property type="project" value="UniProtKB-KW"/>
</dbReference>
<dbReference type="RefSeq" id="WP_059032571.1">
    <property type="nucleotide sequence ID" value="NZ_BSDN01000002.1"/>
</dbReference>
<evidence type="ECO:0000313" key="6">
    <source>
        <dbReference type="Proteomes" id="UP000062160"/>
    </source>
</evidence>
<sequence>MSVKTYAKALNEAYAEAMRSDPSVFTFGEDIEMGLFGVTTGLIEEFGPNRVRNTPISEAALAGMGVGAAIMGTRPIVEIQFADILVISMDHLVQSAAKIRYLSAGKACCPLVVRAPMGIGLNLGMHHSQCVEAWFMNVPGLKIVCPSTPYDAKGLLHSAIKSNDPVLFLEHKRLYGTQEEVPDEPYTIPLSKGDIKRGGSDVTIVATSMMVSRSQEAAEILADEGIEAEIVDPRTIKPLDKEIILNSVKKTGRLVVVHESPKFGGFGGEIAAMVAEEAIDYLQSSIIRVGGREIPVPFASEEAAVPQVQDIVMAAEKICR</sequence>
<dbReference type="OrthoDB" id="8732661at2"/>
<dbReference type="PANTHER" id="PTHR43257:SF2">
    <property type="entry name" value="PYRUVATE DEHYDROGENASE E1 COMPONENT SUBUNIT BETA"/>
    <property type="match status" value="1"/>
</dbReference>
<gene>
    <name evidence="5" type="ORF">TSYNT_7181</name>
</gene>
<dbReference type="InterPro" id="IPR033248">
    <property type="entry name" value="Transketolase_C"/>
</dbReference>
<dbReference type="PANTHER" id="PTHR43257">
    <property type="entry name" value="PYRUVATE DEHYDROGENASE E1 COMPONENT BETA SUBUNIT"/>
    <property type="match status" value="1"/>
</dbReference>
<dbReference type="STRING" id="224999.GCA_001485475_01178"/>
<keyword evidence="2" id="KW-0560">Oxidoreductase</keyword>
<dbReference type="InterPro" id="IPR009014">
    <property type="entry name" value="Transketo_C/PFOR_II"/>
</dbReference>
<dbReference type="FunFam" id="3.40.50.970:FF:000001">
    <property type="entry name" value="Pyruvate dehydrogenase E1 beta subunit"/>
    <property type="match status" value="1"/>
</dbReference>
<dbReference type="Pfam" id="PF02780">
    <property type="entry name" value="Transketolase_C"/>
    <property type="match status" value="1"/>
</dbReference>
<dbReference type="InterPro" id="IPR029061">
    <property type="entry name" value="THDP-binding"/>
</dbReference>
<dbReference type="NCBIfam" id="NF006667">
    <property type="entry name" value="PRK09212.1"/>
    <property type="match status" value="1"/>
</dbReference>
<comment type="cofactor">
    <cofactor evidence="1">
        <name>thiamine diphosphate</name>
        <dbReference type="ChEBI" id="CHEBI:58937"/>
    </cofactor>
</comment>
<dbReference type="Gene3D" id="3.40.50.970">
    <property type="match status" value="1"/>
</dbReference>